<evidence type="ECO:0000256" key="3">
    <source>
        <dbReference type="PROSITE-ProRule" id="PRU00169"/>
    </source>
</evidence>
<feature type="region of interest" description="Disordered" evidence="4">
    <location>
        <begin position="994"/>
        <end position="1013"/>
    </location>
</feature>
<dbReference type="CDD" id="cd17546">
    <property type="entry name" value="REC_hyHK_CKI1_RcsC-like"/>
    <property type="match status" value="1"/>
</dbReference>
<feature type="region of interest" description="Disordered" evidence="4">
    <location>
        <begin position="1104"/>
        <end position="1250"/>
    </location>
</feature>
<dbReference type="Proteomes" id="UP000827284">
    <property type="component" value="Unassembled WGS sequence"/>
</dbReference>
<proteinExistence type="predicted"/>
<feature type="transmembrane region" description="Helical" evidence="5">
    <location>
        <begin position="144"/>
        <end position="167"/>
    </location>
</feature>
<feature type="compositionally biased region" description="Polar residues" evidence="4">
    <location>
        <begin position="943"/>
        <end position="963"/>
    </location>
</feature>
<dbReference type="Pfam" id="PF00072">
    <property type="entry name" value="Response_reg"/>
    <property type="match status" value="1"/>
</dbReference>
<reference evidence="7" key="2">
    <citation type="journal article" date="2022" name="Microbiol. Resour. Announc.">
        <title>Whole-Genome Sequence of Entomortierella parvispora E1425, a Mucoromycotan Fungus Associated with Burkholderiaceae-Related Endosymbiotic Bacteria.</title>
        <authorList>
            <person name="Herlambang A."/>
            <person name="Guo Y."/>
            <person name="Takashima Y."/>
            <person name="Narisawa K."/>
            <person name="Ohta H."/>
            <person name="Nishizawa T."/>
        </authorList>
    </citation>
    <scope>NUCLEOTIDE SEQUENCE</scope>
    <source>
        <strain evidence="7">E1425</strain>
    </source>
</reference>
<dbReference type="SMART" id="SM00448">
    <property type="entry name" value="REC"/>
    <property type="match status" value="1"/>
</dbReference>
<dbReference type="PROSITE" id="PS50110">
    <property type="entry name" value="RESPONSE_REGULATORY"/>
    <property type="match status" value="1"/>
</dbReference>
<feature type="compositionally biased region" description="Polar residues" evidence="4">
    <location>
        <begin position="13"/>
        <end position="22"/>
    </location>
</feature>
<feature type="compositionally biased region" description="Polar residues" evidence="4">
    <location>
        <begin position="1213"/>
        <end position="1237"/>
    </location>
</feature>
<feature type="region of interest" description="Disordered" evidence="4">
    <location>
        <begin position="1"/>
        <end position="63"/>
    </location>
</feature>
<evidence type="ECO:0000313" key="7">
    <source>
        <dbReference type="EMBL" id="GJJ76361.1"/>
    </source>
</evidence>
<gene>
    <name evidence="7" type="ORF">EMPS_08720</name>
</gene>
<keyword evidence="8" id="KW-1185">Reference proteome</keyword>
<evidence type="ECO:0000256" key="2">
    <source>
        <dbReference type="ARBA" id="ARBA00023012"/>
    </source>
</evidence>
<comment type="caution">
    <text evidence="7">The sequence shown here is derived from an EMBL/GenBank/DDBJ whole genome shotgun (WGS) entry which is preliminary data.</text>
</comment>
<feature type="compositionally biased region" description="Polar residues" evidence="4">
    <location>
        <begin position="998"/>
        <end position="1007"/>
    </location>
</feature>
<feature type="modified residue" description="4-aspartylphosphate" evidence="3">
    <location>
        <position position="1315"/>
    </location>
</feature>
<dbReference type="FunFam" id="3.40.50.2300:FF:000146">
    <property type="entry name" value="Putative two-component response regulator SSK1p"/>
    <property type="match status" value="1"/>
</dbReference>
<organism evidence="7 8">
    <name type="scientific">Entomortierella parvispora</name>
    <dbReference type="NCBI Taxonomy" id="205924"/>
    <lineage>
        <taxon>Eukaryota</taxon>
        <taxon>Fungi</taxon>
        <taxon>Fungi incertae sedis</taxon>
        <taxon>Mucoromycota</taxon>
        <taxon>Mortierellomycotina</taxon>
        <taxon>Mortierellomycetes</taxon>
        <taxon>Mortierellales</taxon>
        <taxon>Mortierellaceae</taxon>
        <taxon>Entomortierella</taxon>
    </lineage>
</organism>
<dbReference type="Gene3D" id="3.30.565.10">
    <property type="entry name" value="Histidine kinase-like ATPase, C-terminal domain"/>
    <property type="match status" value="1"/>
</dbReference>
<feature type="region of interest" description="Disordered" evidence="4">
    <location>
        <begin position="1527"/>
        <end position="1549"/>
    </location>
</feature>
<name>A0A9P3LZD2_9FUNG</name>
<keyword evidence="1 3" id="KW-0597">Phosphoprotein</keyword>
<evidence type="ECO:0000259" key="6">
    <source>
        <dbReference type="PROSITE" id="PS50110"/>
    </source>
</evidence>
<dbReference type="PANTHER" id="PTHR43719:SF28">
    <property type="entry name" value="PEROXIDE STRESS-ACTIVATED HISTIDINE KINASE MAK1-RELATED"/>
    <property type="match status" value="1"/>
</dbReference>
<protein>
    <submittedName>
        <fullName evidence="7">Osomolarity two-component system, response regulator SSK1</fullName>
    </submittedName>
</protein>
<feature type="compositionally biased region" description="Low complexity" evidence="4">
    <location>
        <begin position="1154"/>
        <end position="1173"/>
    </location>
</feature>
<feature type="compositionally biased region" description="Low complexity" evidence="4">
    <location>
        <begin position="1239"/>
        <end position="1250"/>
    </location>
</feature>
<feature type="region of interest" description="Disordered" evidence="4">
    <location>
        <begin position="638"/>
        <end position="659"/>
    </location>
</feature>
<dbReference type="GO" id="GO:0000156">
    <property type="term" value="F:phosphorelay response regulator activity"/>
    <property type="evidence" value="ECO:0007669"/>
    <property type="project" value="UniProtKB-ARBA"/>
</dbReference>
<feature type="compositionally biased region" description="Basic and acidic residues" evidence="4">
    <location>
        <begin position="1"/>
        <end position="11"/>
    </location>
</feature>
<feature type="domain" description="Response regulatory" evidence="6">
    <location>
        <begin position="1266"/>
        <end position="1428"/>
    </location>
</feature>
<dbReference type="Gene3D" id="3.40.50.2300">
    <property type="match status" value="1"/>
</dbReference>
<feature type="compositionally biased region" description="Polar residues" evidence="4">
    <location>
        <begin position="743"/>
        <end position="771"/>
    </location>
</feature>
<keyword evidence="5" id="KW-1133">Transmembrane helix</keyword>
<feature type="region of interest" description="Disordered" evidence="4">
    <location>
        <begin position="942"/>
        <end position="963"/>
    </location>
</feature>
<evidence type="ECO:0000256" key="5">
    <source>
        <dbReference type="SAM" id="Phobius"/>
    </source>
</evidence>
<dbReference type="InterPro" id="IPR050956">
    <property type="entry name" value="2C_system_His_kinase"/>
</dbReference>
<keyword evidence="5" id="KW-0812">Transmembrane</keyword>
<dbReference type="InterPro" id="IPR011006">
    <property type="entry name" value="CheY-like_superfamily"/>
</dbReference>
<feature type="compositionally biased region" description="Low complexity" evidence="4">
    <location>
        <begin position="34"/>
        <end position="48"/>
    </location>
</feature>
<dbReference type="InterPro" id="IPR001789">
    <property type="entry name" value="Sig_transdc_resp-reg_receiver"/>
</dbReference>
<dbReference type="EMBL" id="BQFW01000012">
    <property type="protein sequence ID" value="GJJ76361.1"/>
    <property type="molecule type" value="Genomic_DNA"/>
</dbReference>
<dbReference type="InterPro" id="IPR036890">
    <property type="entry name" value="HATPase_C_sf"/>
</dbReference>
<dbReference type="OrthoDB" id="21225at2759"/>
<accession>A0A9P3LZD2</accession>
<keyword evidence="5" id="KW-0472">Membrane</keyword>
<dbReference type="SUPFAM" id="SSF52172">
    <property type="entry name" value="CheY-like"/>
    <property type="match status" value="1"/>
</dbReference>
<evidence type="ECO:0000256" key="4">
    <source>
        <dbReference type="SAM" id="MobiDB-lite"/>
    </source>
</evidence>
<feature type="region of interest" description="Disordered" evidence="4">
    <location>
        <begin position="715"/>
        <end position="773"/>
    </location>
</feature>
<sequence>MNQESPERDVSEDPTSLRTNDIANLDDVQPENQPSSASLPPSLTSGTTHPESANNGALAGHSARTARFKVRDRPVQLIRNMHANYFNRPQQPLDSECKNDSRTLETLTQIRHSAFAYGATISIVGCALFLALEQECGYSKKSCGAMGLLIRIAYLCVFAAACSVQWLRRIPFFSGEVGQTSGKRRTNIETQSMDLRESVESSASPSAALNSPNPPAKVPPLVMSKFLDTPLSYWILGYGLLGLYNLTPVLDISRQASSHILDPLLALSTLSPLMIGSLNLLLDYITNAVVLDVSRHNVEKEELLNRHATTLDAFRDENLLKKNILLETVGKEVQDAATLAIETLRQMTPTSLFPPSVSREQLSPCTLPIPITTLLGFFTTMRHLQYISRNMQRLSRVMFTEYVQGIVEKTSPHYHRGENKFDVGEFVQSLGDLVSADASLKGVEFVIYHSEYDMNHVPIKGSEESWRHALINLIKSIIDSAKSGSTVELCLAIFALPQTEIDKDKVVVSFEITYRPNRFSTSTEDDLAQLNALLASKLVRAMGGELEIEQLEDRGRRFIVSVEVEMSHSSSEEKSGIQQRTMEEQHRAVHPLDATKAEGFSDTLQGQDTLQRIENMQTSHPVHESQQFFQHHIRTPMIAASPSPSSPPPKRIGAGISTNSKVSAEPTVSELIKFSRKLSGLKVSLLAKEHSAFAVRLSGYLKVWGIQYSRKTIQEEGGSSMEAEDLDGAPSDEHQTPGGAKRSGSSASLNSKVQTGSQSKETISPAKSSGSPAFIMIDDDIKTLSQQIMKLQHSNQPSTPGNLRRSTHRRHKSISSIQHTSIIYFTSLPTFKQARDTIMFILGTQMPGVMYSISHTMSGGAPPHGPLPYILVLPKPVGPRRVLTAIHTAINVPVLDQSYSPIATAPTSPAPLIRHFSEEINPLDRDQIVYDPVSLQAFARAVPNSSQSSPGGVSPNNTVPQDQRQGREMMRQLIDAGKNSGSIAYPFDLSKEILSPETPGSTHTIGSPTGILISGSGNQIAGIEFDPTARPSGTLSPSLAGPNNRRISNGSTSRLLNSDGVVILPPNAGPGTHQSFTLTQPYRPFDGQGPSAIPAGFARMAGQYSRTGGTRSPLGTPPTIPPSNGIDFSPPTVRHTVVTSPLPQRAEPSMMRGNSGSSSLKSSSIGSLNSNKNVESPKGVHPTLPHGSIPLSSTLPVSPGSLVRLSPSGVTGVPTTHVASPQPSNSIEIGRSRSGNAASKKSSTDSKSVPSLIKSGVVERVSPLVNVLIVEDNKINQTILVKFMKQRKIKYEVACNGREAVDKWRVGGFHLVLMDIQMPVMDGIQATREIRRLEKSQKIGVFPTDKPSSRSSEGALDQSASLLSPKSSSAALSSPPASPFRSPVIIVALTATEDTEESRNTALLAGCNDYITKPIGFAWLERKIVDWGCMQALIDVDAWKEWKKGLDGTSPGNNISSLRPLGGGDQSTALTKAVSNIGVMSGSSLKRPSISARSIKGNKAAAAAAVAANKSLMAANAAAALAASAVSSANPSDGSSSTSSPVPPAVATK</sequence>
<dbReference type="PANTHER" id="PTHR43719">
    <property type="entry name" value="TWO-COMPONENT HISTIDINE KINASE"/>
    <property type="match status" value="1"/>
</dbReference>
<keyword evidence="2" id="KW-0902">Two-component regulatory system</keyword>
<feature type="transmembrane region" description="Helical" evidence="5">
    <location>
        <begin position="114"/>
        <end position="132"/>
    </location>
</feature>
<evidence type="ECO:0000256" key="1">
    <source>
        <dbReference type="ARBA" id="ARBA00022553"/>
    </source>
</evidence>
<reference evidence="7" key="1">
    <citation type="submission" date="2021-11" db="EMBL/GenBank/DDBJ databases">
        <authorList>
            <person name="Herlambang A."/>
            <person name="Guo Y."/>
            <person name="Takashima Y."/>
            <person name="Nishizawa T."/>
        </authorList>
    </citation>
    <scope>NUCLEOTIDE SEQUENCE</scope>
    <source>
        <strain evidence="7">E1425</strain>
    </source>
</reference>
<evidence type="ECO:0000313" key="8">
    <source>
        <dbReference type="Proteomes" id="UP000827284"/>
    </source>
</evidence>
<feature type="region of interest" description="Disordered" evidence="4">
    <location>
        <begin position="1022"/>
        <end position="1053"/>
    </location>
</feature>